<dbReference type="InterPro" id="IPR051407">
    <property type="entry name" value="Bact_OM_lipoprot/Surf_antigen"/>
</dbReference>
<feature type="domain" description="Glycine zipper 2TM" evidence="4">
    <location>
        <begin position="63"/>
        <end position="103"/>
    </location>
</feature>
<evidence type="ECO:0000259" key="4">
    <source>
        <dbReference type="Pfam" id="PF05433"/>
    </source>
</evidence>
<keyword evidence="6" id="KW-1185">Reference proteome</keyword>
<keyword evidence="2" id="KW-0472">Membrane</keyword>
<gene>
    <name evidence="5" type="ORF">HHL11_01485</name>
</gene>
<accession>A0A848GYC2</accession>
<evidence type="ECO:0000256" key="3">
    <source>
        <dbReference type="SAM" id="SignalP"/>
    </source>
</evidence>
<comment type="caution">
    <text evidence="5">The sequence shown here is derived from an EMBL/GenBank/DDBJ whole genome shotgun (WGS) entry which is preliminary data.</text>
</comment>
<dbReference type="EMBL" id="JABBFX010000001">
    <property type="protein sequence ID" value="NML42401.1"/>
    <property type="molecule type" value="Genomic_DNA"/>
</dbReference>
<evidence type="ECO:0000256" key="2">
    <source>
        <dbReference type="ARBA" id="ARBA00023136"/>
    </source>
</evidence>
<feature type="chain" id="PRO_5032892799" evidence="3">
    <location>
        <begin position="20"/>
        <end position="150"/>
    </location>
</feature>
<comment type="subcellular location">
    <subcellularLocation>
        <location evidence="1">Membrane</location>
    </subcellularLocation>
</comment>
<dbReference type="RefSeq" id="WP_169416614.1">
    <property type="nucleotide sequence ID" value="NZ_JABBFX010000001.1"/>
</dbReference>
<dbReference type="Proteomes" id="UP000541185">
    <property type="component" value="Unassembled WGS sequence"/>
</dbReference>
<keyword evidence="3" id="KW-0732">Signal</keyword>
<evidence type="ECO:0000256" key="1">
    <source>
        <dbReference type="ARBA" id="ARBA00004370"/>
    </source>
</evidence>
<feature type="signal peptide" evidence="3">
    <location>
        <begin position="1"/>
        <end position="19"/>
    </location>
</feature>
<dbReference type="AlphaFoldDB" id="A0A848GYC2"/>
<dbReference type="Pfam" id="PF05433">
    <property type="entry name" value="Rick_17kDa_Anti"/>
    <property type="match status" value="1"/>
</dbReference>
<dbReference type="InterPro" id="IPR008816">
    <property type="entry name" value="Gly_zipper_2TM_dom"/>
</dbReference>
<name>A0A848GYC2_9BURK</name>
<reference evidence="5 6" key="1">
    <citation type="submission" date="2020-04" db="EMBL/GenBank/DDBJ databases">
        <title>Ramlibacter sp. G-1-2-2 isolated from soil.</title>
        <authorList>
            <person name="Dahal R.H."/>
        </authorList>
    </citation>
    <scope>NUCLEOTIDE SEQUENCE [LARGE SCALE GENOMIC DNA]</scope>
    <source>
        <strain evidence="5 6">G-1-2-2</strain>
    </source>
</reference>
<dbReference type="PANTHER" id="PTHR35603:SF2">
    <property type="entry name" value="OUTER MEMBRANE LIPOPROTEIN"/>
    <property type="match status" value="1"/>
</dbReference>
<dbReference type="GO" id="GO:0019867">
    <property type="term" value="C:outer membrane"/>
    <property type="evidence" value="ECO:0007669"/>
    <property type="project" value="InterPro"/>
</dbReference>
<dbReference type="PANTHER" id="PTHR35603">
    <property type="match status" value="1"/>
</dbReference>
<proteinExistence type="predicted"/>
<evidence type="ECO:0000313" key="6">
    <source>
        <dbReference type="Proteomes" id="UP000541185"/>
    </source>
</evidence>
<organism evidence="5 6">
    <name type="scientific">Ramlibacter agri</name>
    <dbReference type="NCBI Taxonomy" id="2728837"/>
    <lineage>
        <taxon>Bacteria</taxon>
        <taxon>Pseudomonadati</taxon>
        <taxon>Pseudomonadota</taxon>
        <taxon>Betaproteobacteria</taxon>
        <taxon>Burkholderiales</taxon>
        <taxon>Comamonadaceae</taxon>
        <taxon>Ramlibacter</taxon>
    </lineage>
</organism>
<protein>
    <submittedName>
        <fullName evidence="5">Glycine zipper 2TM domain-containing protein</fullName>
    </submittedName>
</protein>
<evidence type="ECO:0000313" key="5">
    <source>
        <dbReference type="EMBL" id="NML42401.1"/>
    </source>
</evidence>
<sequence>MNKFAIALVVIATAATAFAAQAEGNPHGLPPGIAKKLHASCDDCAAVTAVVKEKRKGEGGAVGIVGGAVVGGLVGNQFGGGTGKTLATVGGAVAGGFAGNEVQKHVTSKEVWVTKVQMKNGTVRSFEQAAQPGWKTGEIVKVHKDHVTAL</sequence>